<dbReference type="InterPro" id="IPR002938">
    <property type="entry name" value="FAD-bd"/>
</dbReference>
<dbReference type="InterPro" id="IPR036188">
    <property type="entry name" value="FAD/NAD-bd_sf"/>
</dbReference>
<sequence>MSSECVLDVIIVGGSCGGLACAHALLKTGRCKVTVLERASSISAAGAGLGLGQEALAILQGFGLTEQLDKISLPLPTELNTAVRPSGETKLLQRDDHYNHRSLHWSDLHQALLSALPEGLVRFRHTVTSSEQPEGSQRVTLRVERRASKDSEETESLQLECDLLVAADGSMSATRRRIRPDESRRYSGYCAWRGVVTDSEAPKAAAAVRRAFPDMGTAIYFEIAERTHGVLYELPRQRLNWLWYVNQEEPPLKGHSVTVKAGEEQIEQMRKGAAQTFRPEMAQLMQATPTPFINAIFDREPLQHLMQGRTVLVGEAAHPTTPHALRSTNMAIMDAGCLGECIEQCSGNVEKALRQYEAQRLPQTTREVLFSRHLGRVKQALDSSPDWFKAGQEQCEGLAQANMPSFRWQDQSQEAE</sequence>
<dbReference type="EMBL" id="CAXHTA020000011">
    <property type="protein sequence ID" value="CAL5224623.1"/>
    <property type="molecule type" value="Genomic_DNA"/>
</dbReference>
<proteinExistence type="predicted"/>
<comment type="caution">
    <text evidence="2">The sequence shown here is derived from an EMBL/GenBank/DDBJ whole genome shotgun (WGS) entry which is preliminary data.</text>
</comment>
<dbReference type="Gene3D" id="3.50.50.60">
    <property type="entry name" value="FAD/NAD(P)-binding domain"/>
    <property type="match status" value="1"/>
</dbReference>
<dbReference type="SUPFAM" id="SSF54373">
    <property type="entry name" value="FAD-linked reductases, C-terminal domain"/>
    <property type="match status" value="1"/>
</dbReference>
<evidence type="ECO:0000313" key="3">
    <source>
        <dbReference type="Proteomes" id="UP001497392"/>
    </source>
</evidence>
<dbReference type="Proteomes" id="UP001497392">
    <property type="component" value="Unassembled WGS sequence"/>
</dbReference>
<dbReference type="SUPFAM" id="SSF51905">
    <property type="entry name" value="FAD/NAD(P)-binding domain"/>
    <property type="match status" value="1"/>
</dbReference>
<dbReference type="PANTHER" id="PTHR47469:SF2">
    <property type="entry name" value="OS06G0597600 PROTEIN"/>
    <property type="match status" value="1"/>
</dbReference>
<evidence type="ECO:0000259" key="1">
    <source>
        <dbReference type="Pfam" id="PF01494"/>
    </source>
</evidence>
<dbReference type="InterPro" id="IPR053212">
    <property type="entry name" value="DHP_3-monooxygenase"/>
</dbReference>
<accession>A0ABP1G2F3</accession>
<reference evidence="2 3" key="1">
    <citation type="submission" date="2024-06" db="EMBL/GenBank/DDBJ databases">
        <authorList>
            <person name="Kraege A."/>
            <person name="Thomma B."/>
        </authorList>
    </citation>
    <scope>NUCLEOTIDE SEQUENCE [LARGE SCALE GENOMIC DNA]</scope>
</reference>
<name>A0ABP1G2F3_9CHLO</name>
<feature type="domain" description="FAD-binding" evidence="1">
    <location>
        <begin position="8"/>
        <end position="366"/>
    </location>
</feature>
<dbReference type="Pfam" id="PF01494">
    <property type="entry name" value="FAD_binding_3"/>
    <property type="match status" value="1"/>
</dbReference>
<evidence type="ECO:0000313" key="2">
    <source>
        <dbReference type="EMBL" id="CAL5224623.1"/>
    </source>
</evidence>
<gene>
    <name evidence="2" type="primary">g7339</name>
    <name evidence="2" type="ORF">VP750_LOCUS6282</name>
</gene>
<dbReference type="PANTHER" id="PTHR47469">
    <property type="entry name" value="MONOOXYGENASE-LIKE"/>
    <property type="match status" value="1"/>
</dbReference>
<protein>
    <submittedName>
        <fullName evidence="2">G7339 protein</fullName>
    </submittedName>
</protein>
<organism evidence="2 3">
    <name type="scientific">Coccomyxa viridis</name>
    <dbReference type="NCBI Taxonomy" id="1274662"/>
    <lineage>
        <taxon>Eukaryota</taxon>
        <taxon>Viridiplantae</taxon>
        <taxon>Chlorophyta</taxon>
        <taxon>core chlorophytes</taxon>
        <taxon>Trebouxiophyceae</taxon>
        <taxon>Trebouxiophyceae incertae sedis</taxon>
        <taxon>Coccomyxaceae</taxon>
        <taxon>Coccomyxa</taxon>
    </lineage>
</organism>
<keyword evidence="3" id="KW-1185">Reference proteome</keyword>
<dbReference type="PRINTS" id="PR00420">
    <property type="entry name" value="RNGMNOXGNASE"/>
</dbReference>